<dbReference type="GO" id="GO:0009277">
    <property type="term" value="C:fungal-type cell wall"/>
    <property type="evidence" value="ECO:0007669"/>
    <property type="project" value="TreeGrafter"/>
</dbReference>
<evidence type="ECO:0000313" key="14">
    <source>
        <dbReference type="Proteomes" id="UP000053317"/>
    </source>
</evidence>
<reference evidence="13 14" key="2">
    <citation type="submission" date="2015-05" db="EMBL/GenBank/DDBJ databases">
        <authorList>
            <person name="Morales-Cruz A."/>
            <person name="Amrine K.C."/>
            <person name="Cantu D."/>
        </authorList>
    </citation>
    <scope>NUCLEOTIDE SEQUENCE [LARGE SCALE GENOMIC DNA]</scope>
    <source>
        <strain evidence="13">UCRPC4</strain>
    </source>
</reference>
<evidence type="ECO:0000256" key="1">
    <source>
        <dbReference type="ARBA" id="ARBA00004191"/>
    </source>
</evidence>
<comment type="similarity">
    <text evidence="2">Belongs to the SUN family.</text>
</comment>
<keyword evidence="6" id="KW-0378">Hydrolase</keyword>
<evidence type="ECO:0000256" key="9">
    <source>
        <dbReference type="ARBA" id="ARBA00023316"/>
    </source>
</evidence>
<keyword evidence="8" id="KW-0326">Glycosidase</keyword>
<keyword evidence="10" id="KW-0624">Polysaccharide degradation</keyword>
<dbReference type="AlphaFoldDB" id="A0A0G2E037"/>
<dbReference type="InterPro" id="IPR051526">
    <property type="entry name" value="Beta-Glucosidase_SUN"/>
</dbReference>
<accession>A0A0G2E037</accession>
<reference evidence="13 14" key="1">
    <citation type="submission" date="2015-05" db="EMBL/GenBank/DDBJ databases">
        <title>Distinctive expansion of gene families associated with plant cell wall degradation and secondary metabolism in the genomes of grapevine trunk pathogens.</title>
        <authorList>
            <person name="Lawrence D.P."/>
            <person name="Travadon R."/>
            <person name="Rolshausen P.E."/>
            <person name="Baumgartner K."/>
        </authorList>
    </citation>
    <scope>NUCLEOTIDE SEQUENCE [LARGE SCALE GENOMIC DNA]</scope>
    <source>
        <strain evidence="13">UCRPC4</strain>
    </source>
</reference>
<keyword evidence="14" id="KW-1185">Reference proteome</keyword>
<evidence type="ECO:0000256" key="8">
    <source>
        <dbReference type="ARBA" id="ARBA00023295"/>
    </source>
</evidence>
<dbReference type="EMBL" id="LCWF01000176">
    <property type="protein sequence ID" value="KKY15751.1"/>
    <property type="molecule type" value="Genomic_DNA"/>
</dbReference>
<keyword evidence="4" id="KW-0964">Secreted</keyword>
<feature type="compositionally biased region" description="Low complexity" evidence="11">
    <location>
        <begin position="32"/>
        <end position="47"/>
    </location>
</feature>
<feature type="chain" id="PRO_5002543163" evidence="12">
    <location>
        <begin position="17"/>
        <end position="335"/>
    </location>
</feature>
<dbReference type="GO" id="GO:0016798">
    <property type="term" value="F:hydrolase activity, acting on glycosyl bonds"/>
    <property type="evidence" value="ECO:0007669"/>
    <property type="project" value="UniProtKB-KW"/>
</dbReference>
<keyword evidence="9" id="KW-0961">Cell wall biogenesis/degradation</keyword>
<keyword evidence="3" id="KW-0134">Cell wall</keyword>
<evidence type="ECO:0000256" key="10">
    <source>
        <dbReference type="ARBA" id="ARBA00023326"/>
    </source>
</evidence>
<dbReference type="Proteomes" id="UP000053317">
    <property type="component" value="Unassembled WGS sequence"/>
</dbReference>
<dbReference type="GO" id="GO:0031505">
    <property type="term" value="P:fungal-type cell wall organization"/>
    <property type="evidence" value="ECO:0007669"/>
    <property type="project" value="TreeGrafter"/>
</dbReference>
<organism evidence="13 14">
    <name type="scientific">Phaeomoniella chlamydospora</name>
    <name type="common">Phaeoacremonium chlamydosporum</name>
    <dbReference type="NCBI Taxonomy" id="158046"/>
    <lineage>
        <taxon>Eukaryota</taxon>
        <taxon>Fungi</taxon>
        <taxon>Dikarya</taxon>
        <taxon>Ascomycota</taxon>
        <taxon>Pezizomycotina</taxon>
        <taxon>Eurotiomycetes</taxon>
        <taxon>Chaetothyriomycetidae</taxon>
        <taxon>Phaeomoniellales</taxon>
        <taxon>Phaeomoniellaceae</taxon>
        <taxon>Phaeomoniella</taxon>
    </lineage>
</organism>
<evidence type="ECO:0000256" key="6">
    <source>
        <dbReference type="ARBA" id="ARBA00022801"/>
    </source>
</evidence>
<dbReference type="GO" id="GO:0009986">
    <property type="term" value="C:cell surface"/>
    <property type="evidence" value="ECO:0007669"/>
    <property type="project" value="TreeGrafter"/>
</dbReference>
<dbReference type="InterPro" id="IPR005556">
    <property type="entry name" value="SUN"/>
</dbReference>
<proteinExistence type="inferred from homology"/>
<gene>
    <name evidence="13" type="ORF">UCRPC4_g06156</name>
</gene>
<protein>
    <submittedName>
        <fullName evidence="13">Putative sun domain protein</fullName>
    </submittedName>
</protein>
<evidence type="ECO:0000313" key="13">
    <source>
        <dbReference type="EMBL" id="KKY15751.1"/>
    </source>
</evidence>
<evidence type="ECO:0000256" key="5">
    <source>
        <dbReference type="ARBA" id="ARBA00022729"/>
    </source>
</evidence>
<feature type="signal peptide" evidence="12">
    <location>
        <begin position="1"/>
        <end position="16"/>
    </location>
</feature>
<sequence length="335" mass="34803">MLAALLVLAAASLANAQPRHAHVHRHVHVREASATASASSSSSTSSSDTFTDALAESSYDDFPDGTLSCSDGPPTKYGAITVDYLDLAGWSGLQVLSSDYSEIESTGTSGDSCTSGMACSYSCAPGWQKLQWNSDQPDDGTTIGGLLCKDGLLYLANNNTQLCGQGNGLTYVENKASSGISVCRTDYPGTEAETVPLDVSSGDTQPLTTPIEEEYFEWQGSYTSAQYYLNPIGTEADPGCSWDGNGDGNSGNSAPITIGAGQLDGTTWLSISQNTPTTYNAYSGRVEISGDSLSGSCYYENGEFCSDSGCTEHTVSGAGCTVSTTGTATFVISES</sequence>
<evidence type="ECO:0000256" key="4">
    <source>
        <dbReference type="ARBA" id="ARBA00022525"/>
    </source>
</evidence>
<evidence type="ECO:0000256" key="3">
    <source>
        <dbReference type="ARBA" id="ARBA00022512"/>
    </source>
</evidence>
<dbReference type="PANTHER" id="PTHR31316">
    <property type="entry name" value="BETA-GLUCOSIDASE-LIKE PROTEIN NCA3, MITOCHONDRIAL-RELATED"/>
    <property type="match status" value="1"/>
</dbReference>
<dbReference type="OrthoDB" id="5339822at2759"/>
<evidence type="ECO:0000256" key="11">
    <source>
        <dbReference type="SAM" id="MobiDB-lite"/>
    </source>
</evidence>
<comment type="subcellular location">
    <subcellularLocation>
        <location evidence="1">Secreted</location>
        <location evidence="1">Cell wall</location>
    </subcellularLocation>
</comment>
<comment type="caution">
    <text evidence="13">The sequence shown here is derived from an EMBL/GenBank/DDBJ whole genome shotgun (WGS) entry which is preliminary data.</text>
</comment>
<evidence type="ECO:0000256" key="12">
    <source>
        <dbReference type="SAM" id="SignalP"/>
    </source>
</evidence>
<dbReference type="PANTHER" id="PTHR31316:SF0">
    <property type="entry name" value="SECRETED BETA-GLUCOSIDASE SIM1-RELATED"/>
    <property type="match status" value="1"/>
</dbReference>
<feature type="region of interest" description="Disordered" evidence="11">
    <location>
        <begin position="22"/>
        <end position="49"/>
    </location>
</feature>
<dbReference type="GO" id="GO:0000272">
    <property type="term" value="P:polysaccharide catabolic process"/>
    <property type="evidence" value="ECO:0007669"/>
    <property type="project" value="UniProtKB-KW"/>
</dbReference>
<name>A0A0G2E037_PHACM</name>
<keyword evidence="7" id="KW-0119">Carbohydrate metabolism</keyword>
<keyword evidence="5 12" id="KW-0732">Signal</keyword>
<evidence type="ECO:0000256" key="7">
    <source>
        <dbReference type="ARBA" id="ARBA00023277"/>
    </source>
</evidence>
<dbReference type="Pfam" id="PF03856">
    <property type="entry name" value="SUN"/>
    <property type="match status" value="1"/>
</dbReference>
<evidence type="ECO:0000256" key="2">
    <source>
        <dbReference type="ARBA" id="ARBA00010579"/>
    </source>
</evidence>